<dbReference type="AlphaFoldDB" id="A0A2C6KPE0"/>
<dbReference type="Proteomes" id="UP000221165">
    <property type="component" value="Unassembled WGS sequence"/>
</dbReference>
<dbReference type="EMBL" id="MIGC01004283">
    <property type="protein sequence ID" value="PHJ18263.1"/>
    <property type="molecule type" value="Genomic_DNA"/>
</dbReference>
<dbReference type="VEuPathDB" id="ToxoDB:CSUI_007910"/>
<dbReference type="RefSeq" id="XP_067919971.1">
    <property type="nucleotide sequence ID" value="XM_068068053.1"/>
</dbReference>
<evidence type="ECO:0008006" key="5">
    <source>
        <dbReference type="Google" id="ProtNLM"/>
    </source>
</evidence>
<comment type="caution">
    <text evidence="3">The sequence shown here is derived from an EMBL/GenBank/DDBJ whole genome shotgun (WGS) entry which is preliminary data.</text>
</comment>
<dbReference type="GeneID" id="94431264"/>
<accession>A0A2C6KPE0</accession>
<feature type="signal peptide" evidence="2">
    <location>
        <begin position="1"/>
        <end position="28"/>
    </location>
</feature>
<feature type="region of interest" description="Disordered" evidence="1">
    <location>
        <begin position="80"/>
        <end position="112"/>
    </location>
</feature>
<keyword evidence="2" id="KW-0732">Signal</keyword>
<proteinExistence type="predicted"/>
<evidence type="ECO:0000313" key="4">
    <source>
        <dbReference type="Proteomes" id="UP000221165"/>
    </source>
</evidence>
<feature type="chain" id="PRO_5012180416" description="Transmembrane protein" evidence="2">
    <location>
        <begin position="29"/>
        <end position="351"/>
    </location>
</feature>
<keyword evidence="4" id="KW-1185">Reference proteome</keyword>
<reference evidence="3 4" key="1">
    <citation type="journal article" date="2017" name="Int. J. Parasitol.">
        <title>The genome of the protozoan parasite Cystoisospora suis and a reverse vaccinology approach to identify vaccine candidates.</title>
        <authorList>
            <person name="Palmieri N."/>
            <person name="Shrestha A."/>
            <person name="Ruttkowski B."/>
            <person name="Beck T."/>
            <person name="Vogl C."/>
            <person name="Tomley F."/>
            <person name="Blake D.P."/>
            <person name="Joachim A."/>
        </authorList>
    </citation>
    <scope>NUCLEOTIDE SEQUENCE [LARGE SCALE GENOMIC DNA]</scope>
    <source>
        <strain evidence="3 4">Wien I</strain>
    </source>
</reference>
<protein>
    <recommendedName>
        <fullName evidence="5">Transmembrane protein</fullName>
    </recommendedName>
</protein>
<gene>
    <name evidence="3" type="ORF">CSUI_007910</name>
</gene>
<evidence type="ECO:0000313" key="3">
    <source>
        <dbReference type="EMBL" id="PHJ18263.1"/>
    </source>
</evidence>
<evidence type="ECO:0000256" key="2">
    <source>
        <dbReference type="SAM" id="SignalP"/>
    </source>
</evidence>
<evidence type="ECO:0000256" key="1">
    <source>
        <dbReference type="SAM" id="MobiDB-lite"/>
    </source>
</evidence>
<sequence>MKNFLELTAVALAARYVLLALCSAPVSSAPVEPGRASSSSYSSSQGLRLDAVDAVPAAGKERTGMFVSGQKSRIAAAAAAGKKVSPGSQGSTPRPPAVLTRRRSSPTGVSTKPAGVTSKFLLAAGLIASALVIFSRLDRALPEEDTVAAGASPGFPSQKLGLGLVTVVLLVTLGLAVAHPVPLSSGQGQRPGEGPAEGMPSVDTQDNKVIIGNSWGTKKGSEPGLIEAISFNFRGTEFCLHPTQRTKRQLKYAKLHELMRALNHHPPTAIDEHLVEWGINPKRNGDAAIRGDHFAARPYAKFDSWKVDETTYDLFIPADLVPVINASSRWGAQVDLYNLLHTASREFQKLL</sequence>
<name>A0A2C6KPE0_9APIC</name>
<feature type="region of interest" description="Disordered" evidence="1">
    <location>
        <begin position="181"/>
        <end position="204"/>
    </location>
</feature>
<organism evidence="3 4">
    <name type="scientific">Cystoisospora suis</name>
    <dbReference type="NCBI Taxonomy" id="483139"/>
    <lineage>
        <taxon>Eukaryota</taxon>
        <taxon>Sar</taxon>
        <taxon>Alveolata</taxon>
        <taxon>Apicomplexa</taxon>
        <taxon>Conoidasida</taxon>
        <taxon>Coccidia</taxon>
        <taxon>Eucoccidiorida</taxon>
        <taxon>Eimeriorina</taxon>
        <taxon>Sarcocystidae</taxon>
        <taxon>Cystoisospora</taxon>
    </lineage>
</organism>